<reference evidence="8 9" key="1">
    <citation type="submission" date="2016-12" db="EMBL/GenBank/DDBJ databases">
        <authorList>
            <person name="Song W.-J."/>
            <person name="Kurnit D.M."/>
        </authorList>
    </citation>
    <scope>NUCLEOTIDE SEQUENCE [LARGE SCALE GENOMIC DNA]</scope>
    <source>
        <strain evidence="8 9">CGB1038-1_S1</strain>
    </source>
</reference>
<keyword evidence="3 6" id="KW-0812">Transmembrane</keyword>
<dbReference type="SUPFAM" id="SSF103473">
    <property type="entry name" value="MFS general substrate transporter"/>
    <property type="match status" value="1"/>
</dbReference>
<evidence type="ECO:0000256" key="3">
    <source>
        <dbReference type="ARBA" id="ARBA00022692"/>
    </source>
</evidence>
<dbReference type="STRING" id="53346.A5802_000297"/>
<evidence type="ECO:0000256" key="2">
    <source>
        <dbReference type="ARBA" id="ARBA00022475"/>
    </source>
</evidence>
<dbReference type="AlphaFoldDB" id="A0A1V2UKE3"/>
<dbReference type="Gene3D" id="1.20.1250.20">
    <property type="entry name" value="MFS general substrate transporter like domains"/>
    <property type="match status" value="1"/>
</dbReference>
<feature type="transmembrane region" description="Helical" evidence="6">
    <location>
        <begin position="290"/>
        <end position="319"/>
    </location>
</feature>
<evidence type="ECO:0000256" key="4">
    <source>
        <dbReference type="ARBA" id="ARBA00022989"/>
    </source>
</evidence>
<reference evidence="7 10" key="2">
    <citation type="submission" date="2020-04" db="EMBL/GenBank/DDBJ databases">
        <authorList>
            <person name="Abaymova A."/>
            <person name="Teymurazov M."/>
            <person name="Tazyna O."/>
            <person name="Chatushin Y."/>
            <person name="Svetoch E."/>
            <person name="Pereligyn V."/>
            <person name="Pohylenko V."/>
            <person name="Platonov M."/>
            <person name="Kartsev N."/>
            <person name="Skryabin Y."/>
            <person name="Sizova A."/>
            <person name="Solomentsev V."/>
            <person name="Kislichkina A."/>
            <person name="Bogun A."/>
        </authorList>
    </citation>
    <scope>NUCLEOTIDE SEQUENCE [LARGE SCALE GENOMIC DNA]</scope>
    <source>
        <strain evidence="7">SCPM-O-B-8398</strain>
        <strain evidence="10">SCPM-O-B-8398 (E28)</strain>
    </source>
</reference>
<feature type="transmembrane region" description="Helical" evidence="6">
    <location>
        <begin position="7"/>
        <end position="33"/>
    </location>
</feature>
<dbReference type="GO" id="GO:0022857">
    <property type="term" value="F:transmembrane transporter activity"/>
    <property type="evidence" value="ECO:0007669"/>
    <property type="project" value="InterPro"/>
</dbReference>
<comment type="subcellular location">
    <subcellularLocation>
        <location evidence="1">Cell membrane</location>
        <topology evidence="1">Multi-pass membrane protein</topology>
    </subcellularLocation>
</comment>
<feature type="transmembrane region" description="Helical" evidence="6">
    <location>
        <begin position="372"/>
        <end position="390"/>
    </location>
</feature>
<accession>A0A1V2UKE3</accession>
<dbReference type="Pfam" id="PF07690">
    <property type="entry name" value="MFS_1"/>
    <property type="match status" value="1"/>
</dbReference>
<organism evidence="8 9">
    <name type="scientific">Enterococcus mundtii</name>
    <dbReference type="NCBI Taxonomy" id="53346"/>
    <lineage>
        <taxon>Bacteria</taxon>
        <taxon>Bacillati</taxon>
        <taxon>Bacillota</taxon>
        <taxon>Bacilli</taxon>
        <taxon>Lactobacillales</taxon>
        <taxon>Enterococcaceae</taxon>
        <taxon>Enterococcus</taxon>
    </lineage>
</organism>
<protein>
    <submittedName>
        <fullName evidence="8">MFS transporter</fullName>
    </submittedName>
</protein>
<evidence type="ECO:0000256" key="5">
    <source>
        <dbReference type="ARBA" id="ARBA00023136"/>
    </source>
</evidence>
<dbReference type="CDD" id="cd06173">
    <property type="entry name" value="MFS_MefA_like"/>
    <property type="match status" value="1"/>
</dbReference>
<feature type="transmembrane region" description="Helical" evidence="6">
    <location>
        <begin position="168"/>
        <end position="186"/>
    </location>
</feature>
<dbReference type="GO" id="GO:0005886">
    <property type="term" value="C:plasma membrane"/>
    <property type="evidence" value="ECO:0007669"/>
    <property type="project" value="UniProtKB-SubCell"/>
</dbReference>
<dbReference type="PANTHER" id="PTHR23513">
    <property type="entry name" value="INTEGRAL MEMBRANE EFFLUX PROTEIN-RELATED"/>
    <property type="match status" value="1"/>
</dbReference>
<feature type="transmembrane region" description="Helical" evidence="6">
    <location>
        <begin position="226"/>
        <end position="245"/>
    </location>
</feature>
<keyword evidence="5 6" id="KW-0472">Membrane</keyword>
<feature type="transmembrane region" description="Helical" evidence="6">
    <location>
        <begin position="75"/>
        <end position="95"/>
    </location>
</feature>
<dbReference type="Proteomes" id="UP000189299">
    <property type="component" value="Unassembled WGS sequence"/>
</dbReference>
<dbReference type="RefSeq" id="WP_062805545.1">
    <property type="nucleotide sequence ID" value="NZ_CABMMO010000004.1"/>
</dbReference>
<evidence type="ECO:0000313" key="9">
    <source>
        <dbReference type="Proteomes" id="UP000189299"/>
    </source>
</evidence>
<comment type="caution">
    <text evidence="8">The sequence shown here is derived from an EMBL/GenBank/DDBJ whole genome shotgun (WGS) entry which is preliminary data.</text>
</comment>
<keyword evidence="4 6" id="KW-1133">Transmembrane helix</keyword>
<feature type="transmembrane region" description="Helical" evidence="6">
    <location>
        <begin position="39"/>
        <end position="63"/>
    </location>
</feature>
<gene>
    <name evidence="8" type="ORF">BTN92_05095</name>
    <name evidence="7" type="ORF">HI921_09560</name>
</gene>
<feature type="transmembrane region" description="Helical" evidence="6">
    <location>
        <begin position="251"/>
        <end position="270"/>
    </location>
</feature>
<dbReference type="InterPro" id="IPR011701">
    <property type="entry name" value="MFS"/>
</dbReference>
<dbReference type="InterPro" id="IPR036259">
    <property type="entry name" value="MFS_trans_sf"/>
</dbReference>
<keyword evidence="2" id="KW-1003">Cell membrane</keyword>
<name>A0A1V2UKE3_ENTMU</name>
<dbReference type="Proteomes" id="UP000557857">
    <property type="component" value="Unassembled WGS sequence"/>
</dbReference>
<feature type="transmembrane region" description="Helical" evidence="6">
    <location>
        <begin position="339"/>
        <end position="360"/>
    </location>
</feature>
<dbReference type="EMBL" id="MSTR01000004">
    <property type="protein sequence ID" value="ONN43681.1"/>
    <property type="molecule type" value="Genomic_DNA"/>
</dbReference>
<dbReference type="PANTHER" id="PTHR23513:SF19">
    <property type="entry name" value="MAJOR FACILITATOR SUPERFAMILY (MFS) PROFILE DOMAIN-CONTAINING PROTEIN"/>
    <property type="match status" value="1"/>
</dbReference>
<feature type="transmembrane region" description="Helical" evidence="6">
    <location>
        <begin position="137"/>
        <end position="162"/>
    </location>
</feature>
<evidence type="ECO:0000313" key="10">
    <source>
        <dbReference type="Proteomes" id="UP000557857"/>
    </source>
</evidence>
<evidence type="ECO:0000313" key="8">
    <source>
        <dbReference type="EMBL" id="ONN43681.1"/>
    </source>
</evidence>
<feature type="transmembrane region" description="Helical" evidence="6">
    <location>
        <begin position="101"/>
        <end position="125"/>
    </location>
</feature>
<dbReference type="OrthoDB" id="2351575at2"/>
<evidence type="ECO:0000256" key="6">
    <source>
        <dbReference type="SAM" id="Phobius"/>
    </source>
</evidence>
<evidence type="ECO:0000256" key="1">
    <source>
        <dbReference type="ARBA" id="ARBA00004651"/>
    </source>
</evidence>
<proteinExistence type="predicted"/>
<sequence>MKDKNAFLCLMFGQAVANIGDTIYTVAIISAVFSWTNSAFASAVVPVVVTGAMMLASFLTPLLSMKISLDSMLKWSQIMKTIILTVLAVYLSYLPKPINLGVIYLLIACIAFLDGCAEPVSMALIPRYIKKDQLIRANSLFSTMLQVVNIGSWAVGASLLIWFSVSELVWIDVGLFLVCSVLFLFLPKAVEKAANHSKWQELKKGWQYVWREPLIRIVVIMDTIEGIANTAWASSIVLVFVSVLLEQPANWWGYINTSYFIGALLGSLIVMKSPAFFDKSKGKAIVGGSFLGGVATLLVVLLPYASFVLLCTFMIGIFFQIKNIPQATIIQQKISKEKLLSVYAISGVIHMGTFSTAMLVMGKIADLFGVKLVYLCSGLLLIIVALIGQYKKNLFA</sequence>
<dbReference type="EMBL" id="JABCAG010000025">
    <property type="protein sequence ID" value="NMP58703.1"/>
    <property type="molecule type" value="Genomic_DNA"/>
</dbReference>
<evidence type="ECO:0000313" key="7">
    <source>
        <dbReference type="EMBL" id="NMP58703.1"/>
    </source>
</evidence>